<evidence type="ECO:0000259" key="8">
    <source>
        <dbReference type="Pfam" id="PF02837"/>
    </source>
</evidence>
<keyword evidence="10" id="KW-1185">Reference proteome</keyword>
<dbReference type="InterPro" id="IPR008979">
    <property type="entry name" value="Galactose-bd-like_sf"/>
</dbReference>
<dbReference type="SUPFAM" id="SSF49785">
    <property type="entry name" value="Galactose-binding domain-like"/>
    <property type="match status" value="1"/>
</dbReference>
<dbReference type="Pfam" id="PF02837">
    <property type="entry name" value="Glyco_hydro_2_N"/>
    <property type="match status" value="1"/>
</dbReference>
<feature type="compositionally biased region" description="Polar residues" evidence="6">
    <location>
        <begin position="1"/>
        <end position="17"/>
    </location>
</feature>
<protein>
    <recommendedName>
        <fullName evidence="3">beta-galactosidase</fullName>
        <ecNumber evidence="3">3.2.1.23</ecNumber>
    </recommendedName>
</protein>
<evidence type="ECO:0000256" key="4">
    <source>
        <dbReference type="ARBA" id="ARBA00022801"/>
    </source>
</evidence>
<dbReference type="InterPro" id="IPR050347">
    <property type="entry name" value="Bact_Beta-galactosidase"/>
</dbReference>
<evidence type="ECO:0000313" key="9">
    <source>
        <dbReference type="EMBL" id="AWI08850.1"/>
    </source>
</evidence>
<dbReference type="EMBL" id="CP023004">
    <property type="protein sequence ID" value="AWI08850.1"/>
    <property type="molecule type" value="Genomic_DNA"/>
</dbReference>
<keyword evidence="4" id="KW-0378">Hydrolase</keyword>
<dbReference type="Proteomes" id="UP000244896">
    <property type="component" value="Chromosome"/>
</dbReference>
<comment type="catalytic activity">
    <reaction evidence="1">
        <text>Hydrolysis of terminal non-reducing beta-D-galactose residues in beta-D-galactosides.</text>
        <dbReference type="EC" id="3.2.1.23"/>
    </reaction>
</comment>
<dbReference type="Gene3D" id="2.60.120.260">
    <property type="entry name" value="Galactose-binding domain-like"/>
    <property type="match status" value="1"/>
</dbReference>
<dbReference type="EC" id="3.2.1.23" evidence="3"/>
<evidence type="ECO:0000313" key="10">
    <source>
        <dbReference type="Proteomes" id="UP000244896"/>
    </source>
</evidence>
<reference evidence="9 10" key="1">
    <citation type="journal article" date="2018" name="Syst. Appl. Microbiol.">
        <title>Ereboglobus luteus gen. nov. sp. nov. from cockroach guts, and new insights into the oxygen relationship of the genera Opitutus and Didymococcus (Verrucomicrobia: Opitutaceae).</title>
        <authorList>
            <person name="Tegtmeier D."/>
            <person name="Belitz A."/>
            <person name="Radek R."/>
            <person name="Heimerl T."/>
            <person name="Brune A."/>
        </authorList>
    </citation>
    <scope>NUCLEOTIDE SEQUENCE [LARGE SCALE GENOMIC DNA]</scope>
    <source>
        <strain evidence="9 10">Ho45</strain>
    </source>
</reference>
<dbReference type="GO" id="GO:0005990">
    <property type="term" value="P:lactose catabolic process"/>
    <property type="evidence" value="ECO:0007669"/>
    <property type="project" value="TreeGrafter"/>
</dbReference>
<evidence type="ECO:0000256" key="5">
    <source>
        <dbReference type="ARBA" id="ARBA00023295"/>
    </source>
</evidence>
<dbReference type="AlphaFoldDB" id="A0A2U8E218"/>
<accession>A0A2U8E218</accession>
<keyword evidence="5" id="KW-0326">Glycosidase</keyword>
<dbReference type="OrthoDB" id="9762066at2"/>
<sequence length="360" mass="40320">MASSYLQSAQPTLQQSPKDNRSVILPMRKHLPALLALLAISINPLAHAASDAKPLWADPTRQSEGQEPAFASMTVFADEASAKKLRREDSPFYRTLNGAWKYHWVSHPEKRPLDFWKTDFDDAKWGSIRVPSCVEIEGHGIPTYSNQTYPWRDVTPPVIPGDYNPVSSYRRAFATPADWRGREIFLTFDGVSSLFTVWLNGKKLGYNKDSRTPSTFRVTPHLRTDGGENILAVEVIRWNDGSYLEDQDFWRLSGIFRDVWLWSAPGVHLRDFKITTALDTGYRDATLTLSGELKNLTDNPGAPPSRRAFSHPKANKSPSSPSPRKTSPHPPPRASKNPPPSKIPPNGPPRSPRSTRCSSP</sequence>
<dbReference type="InterPro" id="IPR006104">
    <property type="entry name" value="Glyco_hydro_2_N"/>
</dbReference>
<feature type="domain" description="Glycosyl hydrolases family 2 sugar binding" evidence="8">
    <location>
        <begin position="94"/>
        <end position="265"/>
    </location>
</feature>
<proteinExistence type="inferred from homology"/>
<organism evidence="9 10">
    <name type="scientific">Ereboglobus luteus</name>
    <dbReference type="NCBI Taxonomy" id="1796921"/>
    <lineage>
        <taxon>Bacteria</taxon>
        <taxon>Pseudomonadati</taxon>
        <taxon>Verrucomicrobiota</taxon>
        <taxon>Opitutia</taxon>
        <taxon>Opitutales</taxon>
        <taxon>Opitutaceae</taxon>
        <taxon>Ereboglobus</taxon>
    </lineage>
</organism>
<feature type="compositionally biased region" description="Low complexity" evidence="6">
    <location>
        <begin position="315"/>
        <end position="325"/>
    </location>
</feature>
<feature type="region of interest" description="Disordered" evidence="6">
    <location>
        <begin position="1"/>
        <end position="20"/>
    </location>
</feature>
<keyword evidence="7" id="KW-0732">Signal</keyword>
<feature type="compositionally biased region" description="Pro residues" evidence="6">
    <location>
        <begin position="328"/>
        <end position="351"/>
    </location>
</feature>
<dbReference type="PANTHER" id="PTHR46323">
    <property type="entry name" value="BETA-GALACTOSIDASE"/>
    <property type="match status" value="1"/>
</dbReference>
<evidence type="ECO:0000256" key="7">
    <source>
        <dbReference type="SAM" id="SignalP"/>
    </source>
</evidence>
<evidence type="ECO:0000256" key="2">
    <source>
        <dbReference type="ARBA" id="ARBA00007401"/>
    </source>
</evidence>
<feature type="signal peptide" evidence="7">
    <location>
        <begin position="1"/>
        <end position="48"/>
    </location>
</feature>
<evidence type="ECO:0000256" key="1">
    <source>
        <dbReference type="ARBA" id="ARBA00001412"/>
    </source>
</evidence>
<dbReference type="GO" id="GO:0004565">
    <property type="term" value="F:beta-galactosidase activity"/>
    <property type="evidence" value="ECO:0007669"/>
    <property type="project" value="UniProtKB-EC"/>
</dbReference>
<comment type="similarity">
    <text evidence="2">Belongs to the glycosyl hydrolase 2 family.</text>
</comment>
<dbReference type="KEGG" id="elut:CKA38_05920"/>
<feature type="region of interest" description="Disordered" evidence="6">
    <location>
        <begin position="293"/>
        <end position="360"/>
    </location>
</feature>
<evidence type="ECO:0000256" key="3">
    <source>
        <dbReference type="ARBA" id="ARBA00012756"/>
    </source>
</evidence>
<gene>
    <name evidence="9" type="ORF">CKA38_05920</name>
</gene>
<dbReference type="PANTHER" id="PTHR46323:SF2">
    <property type="entry name" value="BETA-GALACTOSIDASE"/>
    <property type="match status" value="1"/>
</dbReference>
<evidence type="ECO:0000256" key="6">
    <source>
        <dbReference type="SAM" id="MobiDB-lite"/>
    </source>
</evidence>
<name>A0A2U8E218_9BACT</name>
<dbReference type="GO" id="GO:0009341">
    <property type="term" value="C:beta-galactosidase complex"/>
    <property type="evidence" value="ECO:0007669"/>
    <property type="project" value="TreeGrafter"/>
</dbReference>
<feature type="chain" id="PRO_5016020910" description="beta-galactosidase" evidence="7">
    <location>
        <begin position="49"/>
        <end position="360"/>
    </location>
</feature>